<comment type="caution">
    <text evidence="1">The sequence shown here is derived from an EMBL/GenBank/DDBJ whole genome shotgun (WGS) entry which is preliminary data.</text>
</comment>
<sequence>MLVIEITNSRDVMRQRVGKLGERLIGRVVDHEAQVEKAVMHELETAFRSFGIEANIFSVEGLEMVGDKLELRVKIRDVKQVDLSPQA</sequence>
<dbReference type="AlphaFoldDB" id="A0A524RPI8"/>
<dbReference type="Proteomes" id="UP000317990">
    <property type="component" value="Unassembled WGS sequence"/>
</dbReference>
<reference evidence="1 2" key="1">
    <citation type="journal article" date="2019" name="mSystems">
        <title>Life at home and on the roam: Genomic adaptions reflect the dual lifestyle of an intracellular, facultative symbiont.</title>
        <authorList>
            <person name="Burgsdorf I."/>
        </authorList>
    </citation>
    <scope>NUCLEOTIDE SEQUENCE [LARGE SCALE GENOMIC DNA]</scope>
    <source>
        <strain evidence="1">277cV</strain>
    </source>
</reference>
<evidence type="ECO:0000313" key="1">
    <source>
        <dbReference type="EMBL" id="TGG93733.1"/>
    </source>
</evidence>
<organism evidence="1 2">
    <name type="scientific">Aphanocapsa feldmannii 277cV</name>
    <dbReference type="NCBI Taxonomy" id="2507553"/>
    <lineage>
        <taxon>Bacteria</taxon>
        <taxon>Bacillati</taxon>
        <taxon>Cyanobacteriota</taxon>
        <taxon>Cyanophyceae</taxon>
        <taxon>Oscillatoriophycideae</taxon>
        <taxon>Chroococcales</taxon>
        <taxon>Microcystaceae</taxon>
        <taxon>Aphanocapsa</taxon>
    </lineage>
</organism>
<proteinExistence type="predicted"/>
<dbReference type="EMBL" id="SRMO01000050">
    <property type="protein sequence ID" value="TGG93733.1"/>
    <property type="molecule type" value="Genomic_DNA"/>
</dbReference>
<name>A0A524RPI8_9CHRO</name>
<evidence type="ECO:0000313" key="2">
    <source>
        <dbReference type="Proteomes" id="UP000317990"/>
    </source>
</evidence>
<protein>
    <submittedName>
        <fullName evidence="1">Cytochrome-c oxidase</fullName>
    </submittedName>
</protein>
<gene>
    <name evidence="1" type="ORF">ERJ67_03595</name>
</gene>
<accession>A0A524RPI8</accession>